<dbReference type="AlphaFoldDB" id="A0A1I2XH80"/>
<evidence type="ECO:0000313" key="2">
    <source>
        <dbReference type="Proteomes" id="UP000199642"/>
    </source>
</evidence>
<name>A0A1I2XH80_9BACT</name>
<organism evidence="1 2">
    <name type="scientific">Algoriphagus hitonicola</name>
    <dbReference type="NCBI Taxonomy" id="435880"/>
    <lineage>
        <taxon>Bacteria</taxon>
        <taxon>Pseudomonadati</taxon>
        <taxon>Bacteroidota</taxon>
        <taxon>Cytophagia</taxon>
        <taxon>Cytophagales</taxon>
        <taxon>Cyclobacteriaceae</taxon>
        <taxon>Algoriphagus</taxon>
    </lineage>
</organism>
<dbReference type="Gene3D" id="2.60.40.740">
    <property type="match status" value="1"/>
</dbReference>
<dbReference type="EMBL" id="FOPC01000018">
    <property type="protein sequence ID" value="SFH11411.1"/>
    <property type="molecule type" value="Genomic_DNA"/>
</dbReference>
<gene>
    <name evidence="1" type="ORF">SAMN04487988_1186</name>
</gene>
<sequence length="251" mass="28098">MKTRIIFSLFLFFFVGFFIQIKAGEILEEKTTKDSNNDEELALTVNIIGKLNLCSIEEKGYVFLDIKGGNPPYSVSWENQEGGQFLYDLNPGSYTVLIKDNSGNQVTEKFMIQLPIPVKVDLNEVNHANVDSGILGSASLNIKSYGNQTVKIEWCNGLKDTLKAKNLTPGTYTVRVFVEFGCDSTIAFEIKNQEIFGSDPVNQNSFESSSTLATPNLNQQDKNSNYRNYSKMELMKIAEEIQSNRALAAKK</sequence>
<accession>A0A1I2XH80</accession>
<proteinExistence type="predicted"/>
<dbReference type="OrthoDB" id="7794186at2"/>
<protein>
    <recommendedName>
        <fullName evidence="3">SprB repeat-containing protein</fullName>
    </recommendedName>
</protein>
<reference evidence="2" key="1">
    <citation type="submission" date="2016-10" db="EMBL/GenBank/DDBJ databases">
        <authorList>
            <person name="Varghese N."/>
            <person name="Submissions S."/>
        </authorList>
    </citation>
    <scope>NUCLEOTIDE SEQUENCE [LARGE SCALE GENOMIC DNA]</scope>
    <source>
        <strain evidence="2">DSM 19315</strain>
    </source>
</reference>
<keyword evidence="2" id="KW-1185">Reference proteome</keyword>
<dbReference type="STRING" id="435880.SAMN04487988_1186"/>
<dbReference type="RefSeq" id="WP_092794235.1">
    <property type="nucleotide sequence ID" value="NZ_FOPC01000018.1"/>
</dbReference>
<evidence type="ECO:0008006" key="3">
    <source>
        <dbReference type="Google" id="ProtNLM"/>
    </source>
</evidence>
<evidence type="ECO:0000313" key="1">
    <source>
        <dbReference type="EMBL" id="SFH11411.1"/>
    </source>
</evidence>
<dbReference type="Proteomes" id="UP000199642">
    <property type="component" value="Unassembled WGS sequence"/>
</dbReference>